<dbReference type="STRING" id="721133.SAMN05216176_102197"/>
<name>K2PT38_9HYPH</name>
<dbReference type="InterPro" id="IPR036010">
    <property type="entry name" value="2Fe-2S_ferredoxin-like_sf"/>
</dbReference>
<dbReference type="GO" id="GO:0016491">
    <property type="term" value="F:oxidoreductase activity"/>
    <property type="evidence" value="ECO:0007669"/>
    <property type="project" value="UniProtKB-KW"/>
</dbReference>
<reference evidence="3 4" key="1">
    <citation type="journal article" date="2012" name="J. Bacteriol.">
        <title>Genome Sequence of Nitratireductor indicus Type Strain C115.</title>
        <authorList>
            <person name="Lai Q."/>
            <person name="Li G."/>
            <person name="Yu Z."/>
            <person name="Shao Z."/>
        </authorList>
    </citation>
    <scope>NUCLEOTIDE SEQUENCE [LARGE SCALE GENOMIC DNA]</scope>
    <source>
        <strain evidence="3 4">C115</strain>
    </source>
</reference>
<evidence type="ECO:0000259" key="2">
    <source>
        <dbReference type="PROSITE" id="PS51085"/>
    </source>
</evidence>
<dbReference type="Pfam" id="PF13510">
    <property type="entry name" value="Fer2_4"/>
    <property type="match status" value="1"/>
</dbReference>
<proteinExistence type="predicted"/>
<dbReference type="RefSeq" id="WP_009449351.1">
    <property type="nucleotide sequence ID" value="NZ_AMSI01000001.1"/>
</dbReference>
<accession>K2PT38</accession>
<dbReference type="EMBL" id="AMSI01000001">
    <property type="protein sequence ID" value="EKF44272.1"/>
    <property type="molecule type" value="Genomic_DNA"/>
</dbReference>
<comment type="caution">
    <text evidence="3">The sequence shown here is derived from an EMBL/GenBank/DDBJ whole genome shotgun (WGS) entry which is preliminary data.</text>
</comment>
<evidence type="ECO:0000313" key="3">
    <source>
        <dbReference type="EMBL" id="EKF44272.1"/>
    </source>
</evidence>
<organism evidence="3 4">
    <name type="scientific">Nitratireductor indicus C115</name>
    <dbReference type="NCBI Taxonomy" id="1231190"/>
    <lineage>
        <taxon>Bacteria</taxon>
        <taxon>Pseudomonadati</taxon>
        <taxon>Pseudomonadota</taxon>
        <taxon>Alphaproteobacteria</taxon>
        <taxon>Hyphomicrobiales</taxon>
        <taxon>Phyllobacteriaceae</taxon>
        <taxon>Nitratireductor</taxon>
    </lineage>
</organism>
<dbReference type="CDD" id="cd00207">
    <property type="entry name" value="fer2"/>
    <property type="match status" value="1"/>
</dbReference>
<dbReference type="PATRIC" id="fig|1231190.3.peg.209"/>
<sequence>MSGATFFWMGRSIPFQEGESIASALDAAGMVSFGPGVPPSQMRFFCGIGACQCCLVRVDGATREACLTAAAAGLEVEPAGGAHG</sequence>
<dbReference type="InterPro" id="IPR001041">
    <property type="entry name" value="2Fe-2S_ferredoxin-type"/>
</dbReference>
<evidence type="ECO:0000313" key="4">
    <source>
        <dbReference type="Proteomes" id="UP000007374"/>
    </source>
</evidence>
<dbReference type="OrthoDB" id="573392at2"/>
<dbReference type="eggNOG" id="COG2080">
    <property type="taxonomic scope" value="Bacteria"/>
</dbReference>
<dbReference type="InterPro" id="IPR042204">
    <property type="entry name" value="2Fe-2S-bd_N"/>
</dbReference>
<dbReference type="AlphaFoldDB" id="K2PT38"/>
<protein>
    <submittedName>
        <fullName evidence="3">Ferredoxin</fullName>
    </submittedName>
</protein>
<dbReference type="Gene3D" id="3.10.20.440">
    <property type="entry name" value="2Fe-2S iron-sulphur cluster binding domain, sarcosine oxidase, alpha subunit, N-terminal domain"/>
    <property type="match status" value="1"/>
</dbReference>
<gene>
    <name evidence="3" type="ORF">NA8A_00980</name>
</gene>
<keyword evidence="1" id="KW-0560">Oxidoreductase</keyword>
<evidence type="ECO:0000256" key="1">
    <source>
        <dbReference type="ARBA" id="ARBA00023002"/>
    </source>
</evidence>
<dbReference type="GO" id="GO:0051536">
    <property type="term" value="F:iron-sulfur cluster binding"/>
    <property type="evidence" value="ECO:0007669"/>
    <property type="project" value="InterPro"/>
</dbReference>
<keyword evidence="4" id="KW-1185">Reference proteome</keyword>
<feature type="domain" description="2Fe-2S ferredoxin-type" evidence="2">
    <location>
        <begin position="1"/>
        <end position="82"/>
    </location>
</feature>
<dbReference type="Proteomes" id="UP000007374">
    <property type="component" value="Unassembled WGS sequence"/>
</dbReference>
<dbReference type="PROSITE" id="PS51085">
    <property type="entry name" value="2FE2S_FER_2"/>
    <property type="match status" value="1"/>
</dbReference>
<dbReference type="SUPFAM" id="SSF54292">
    <property type="entry name" value="2Fe-2S ferredoxin-like"/>
    <property type="match status" value="1"/>
</dbReference>